<dbReference type="Gene3D" id="2.20.25.350">
    <property type="match status" value="1"/>
</dbReference>
<dbReference type="SMART" id="SM00515">
    <property type="entry name" value="eIF5C"/>
    <property type="match status" value="1"/>
</dbReference>
<dbReference type="EMBL" id="FO082275">
    <property type="protein sequence ID" value="CCO16053.1"/>
    <property type="molecule type" value="Genomic_DNA"/>
</dbReference>
<dbReference type="InterPro" id="IPR016190">
    <property type="entry name" value="Transl_init_fac_IF2/IF5_Zn-bd"/>
</dbReference>
<dbReference type="RefSeq" id="XP_007513528.1">
    <property type="nucleotide sequence ID" value="XM_007513466.1"/>
</dbReference>
<reference evidence="9 10" key="1">
    <citation type="submission" date="2011-10" db="EMBL/GenBank/DDBJ databases">
        <authorList>
            <person name="Genoscope - CEA"/>
        </authorList>
    </citation>
    <scope>NUCLEOTIDE SEQUENCE [LARGE SCALE GENOMIC DNA]</scope>
    <source>
        <strain evidence="9 10">RCC 1105</strain>
    </source>
</reference>
<dbReference type="KEGG" id="bpg:Bathy04g03580"/>
<dbReference type="PANTHER" id="PTHR23001:SF7">
    <property type="entry name" value="EUKARYOTIC TRANSLATION INITIATION FACTOR 5"/>
    <property type="match status" value="1"/>
</dbReference>
<evidence type="ECO:0000259" key="8">
    <source>
        <dbReference type="PROSITE" id="PS51363"/>
    </source>
</evidence>
<accession>K8F3E3</accession>
<dbReference type="PROSITE" id="PS51363">
    <property type="entry name" value="W2"/>
    <property type="match status" value="1"/>
</dbReference>
<dbReference type="GO" id="GO:0003743">
    <property type="term" value="F:translation initiation factor activity"/>
    <property type="evidence" value="ECO:0007669"/>
    <property type="project" value="UniProtKB-KW"/>
</dbReference>
<evidence type="ECO:0000256" key="2">
    <source>
        <dbReference type="ARBA" id="ARBA00022540"/>
    </source>
</evidence>
<dbReference type="Pfam" id="PF02020">
    <property type="entry name" value="W2"/>
    <property type="match status" value="1"/>
</dbReference>
<dbReference type="GO" id="GO:0005829">
    <property type="term" value="C:cytosol"/>
    <property type="evidence" value="ECO:0007669"/>
    <property type="project" value="TreeGrafter"/>
</dbReference>
<comment type="similarity">
    <text evidence="1">Belongs to the eIF-2-beta/eIF-5 family.</text>
</comment>
<evidence type="ECO:0000313" key="9">
    <source>
        <dbReference type="EMBL" id="CCO16053.1"/>
    </source>
</evidence>
<keyword evidence="4" id="KW-0648">Protein biosynthesis</keyword>
<feature type="compositionally biased region" description="Basic and acidic residues" evidence="7">
    <location>
        <begin position="148"/>
        <end position="171"/>
    </location>
</feature>
<dbReference type="GO" id="GO:0001732">
    <property type="term" value="P:formation of cytoplasmic translation initiation complex"/>
    <property type="evidence" value="ECO:0007669"/>
    <property type="project" value="TreeGrafter"/>
</dbReference>
<dbReference type="FunFam" id="3.30.30.170:FF:000002">
    <property type="entry name" value="Eukaryotic translation initiation factor 5"/>
    <property type="match status" value="1"/>
</dbReference>
<dbReference type="Proteomes" id="UP000198341">
    <property type="component" value="Chromosome 4"/>
</dbReference>
<dbReference type="InterPro" id="IPR016024">
    <property type="entry name" value="ARM-type_fold"/>
</dbReference>
<feature type="region of interest" description="Disordered" evidence="7">
    <location>
        <begin position="429"/>
        <end position="449"/>
    </location>
</feature>
<protein>
    <submittedName>
        <fullName evidence="9">Eukaryotic translation initiation factor 5</fullName>
    </submittedName>
</protein>
<gene>
    <name evidence="9" type="ORF">Bathy04g03580</name>
</gene>
<evidence type="ECO:0000256" key="4">
    <source>
        <dbReference type="ARBA" id="ARBA00022917"/>
    </source>
</evidence>
<dbReference type="InterPro" id="IPR002735">
    <property type="entry name" value="Transl_init_fac_IF2/IF5_dom"/>
</dbReference>
<dbReference type="SUPFAM" id="SSF100966">
    <property type="entry name" value="Translation initiation factor 2 beta, aIF2beta, N-terminal domain"/>
    <property type="match status" value="1"/>
</dbReference>
<dbReference type="eggNOG" id="KOG2767">
    <property type="taxonomic scope" value="Eukaryota"/>
</dbReference>
<dbReference type="Gene3D" id="1.25.40.180">
    <property type="match status" value="1"/>
</dbReference>
<dbReference type="GeneID" id="19016384"/>
<evidence type="ECO:0000256" key="6">
    <source>
        <dbReference type="ARBA" id="ARBA00025032"/>
    </source>
</evidence>
<dbReference type="AlphaFoldDB" id="K8F3E3"/>
<evidence type="ECO:0000256" key="7">
    <source>
        <dbReference type="SAM" id="MobiDB-lite"/>
    </source>
</evidence>
<dbReference type="GO" id="GO:0005525">
    <property type="term" value="F:GTP binding"/>
    <property type="evidence" value="ECO:0007669"/>
    <property type="project" value="UniProtKB-KW"/>
</dbReference>
<dbReference type="SUPFAM" id="SSF75689">
    <property type="entry name" value="Zinc-binding domain of translation initiation factor 2 beta"/>
    <property type="match status" value="1"/>
</dbReference>
<organism evidence="9 10">
    <name type="scientific">Bathycoccus prasinos</name>
    <dbReference type="NCBI Taxonomy" id="41875"/>
    <lineage>
        <taxon>Eukaryota</taxon>
        <taxon>Viridiplantae</taxon>
        <taxon>Chlorophyta</taxon>
        <taxon>Mamiellophyceae</taxon>
        <taxon>Mamiellales</taxon>
        <taxon>Bathycoccaceae</taxon>
        <taxon>Bathycoccus</taxon>
    </lineage>
</organism>
<dbReference type="GO" id="GO:0005092">
    <property type="term" value="F:GDP-dissociation inhibitor activity"/>
    <property type="evidence" value="ECO:0007669"/>
    <property type="project" value="TreeGrafter"/>
</dbReference>
<keyword evidence="10" id="KW-1185">Reference proteome</keyword>
<dbReference type="SMART" id="SM00653">
    <property type="entry name" value="eIF2B_5"/>
    <property type="match status" value="1"/>
</dbReference>
<dbReference type="Pfam" id="PF01873">
    <property type="entry name" value="eIF-5_eIF-2B"/>
    <property type="match status" value="1"/>
</dbReference>
<evidence type="ECO:0000256" key="3">
    <source>
        <dbReference type="ARBA" id="ARBA00022741"/>
    </source>
</evidence>
<dbReference type="Gene3D" id="3.30.30.170">
    <property type="match status" value="1"/>
</dbReference>
<keyword evidence="3" id="KW-0547">Nucleotide-binding</keyword>
<dbReference type="STRING" id="41875.K8F3E3"/>
<name>K8F3E3_9CHLO</name>
<keyword evidence="2 9" id="KW-0396">Initiation factor</keyword>
<sequence length="449" mass="50845">MALVNIGASNASDQFYRYKMPAVVSRIEGRGNGIKTNVVNLVDVAKALARPPTYVLKWFGFELGALTKYEEKDGKCIVNGAHDAKVLAEHLEVFIKKFVQCFSCGNPETVFSIDKRTELITMKCKACGHVSECDPRHKLCNYIVKNPPPKDKSKEKKDKQLRRAEQERENEGAELDAAEEKRKKKEEKRLKKLAEQSSQNESSDKEKKKKKKKSKGDDDDGDVEWATDTSAAAAKARAEEQLTGNAAEMVTVSKELKTQLSLTETKEEEEEDEESESESEEEDERITKLRAYAAKVNDVDQTLEFLNNKLGVGSDELKVYFLIEAILDDEKPVPLQLKKKKAFISKFVGDDEKKQRGLLNAFELYATETNTDAYKIFAAVLNALYELDLCEEKYIREWFEELRSAKKFGVDEKTAKAVRKQAASFIEFLDEESDDDDDDDDDSGDDDSE</sequence>
<feature type="compositionally biased region" description="Acidic residues" evidence="7">
    <location>
        <begin position="266"/>
        <end position="284"/>
    </location>
</feature>
<proteinExistence type="inferred from homology"/>
<dbReference type="PANTHER" id="PTHR23001">
    <property type="entry name" value="EUKARYOTIC TRANSLATION INITIATION FACTOR"/>
    <property type="match status" value="1"/>
</dbReference>
<keyword evidence="5" id="KW-0342">GTP-binding</keyword>
<dbReference type="GO" id="GO:0071074">
    <property type="term" value="F:eukaryotic initiation factor eIF2 binding"/>
    <property type="evidence" value="ECO:0007669"/>
    <property type="project" value="TreeGrafter"/>
</dbReference>
<dbReference type="FunFam" id="2.20.25.350:FF:000001">
    <property type="entry name" value="Eukaryotic translation initiation factor 5"/>
    <property type="match status" value="1"/>
</dbReference>
<evidence type="ECO:0000313" key="10">
    <source>
        <dbReference type="Proteomes" id="UP000198341"/>
    </source>
</evidence>
<dbReference type="InterPro" id="IPR003307">
    <property type="entry name" value="W2_domain"/>
</dbReference>
<feature type="region of interest" description="Disordered" evidence="7">
    <location>
        <begin position="144"/>
        <end position="285"/>
    </location>
</feature>
<comment type="function">
    <text evidence="6">Catalyzes the hydrolysis of GTP bound to the 40S ribosomal initiation complex (40S.mRNA.Met-tRNA[F].eIF-2.GTP) with the subsequent joining of a 60S ribosomal subunit resulting in the release of eIF-2 and the guanine nucleotide. The subsequent joining of a 60S ribosomal subunit results in the formation of a functional 80S initiation complex (80S.mRNA.Met-tRNA[F]).</text>
</comment>
<evidence type="ECO:0000256" key="5">
    <source>
        <dbReference type="ARBA" id="ARBA00023134"/>
    </source>
</evidence>
<evidence type="ECO:0000256" key="1">
    <source>
        <dbReference type="ARBA" id="ARBA00010397"/>
    </source>
</evidence>
<dbReference type="InterPro" id="IPR045196">
    <property type="entry name" value="IF2/IF5"/>
</dbReference>
<dbReference type="SUPFAM" id="SSF48371">
    <property type="entry name" value="ARM repeat"/>
    <property type="match status" value="1"/>
</dbReference>
<dbReference type="InterPro" id="IPR016189">
    <property type="entry name" value="Transl_init_fac_IF2/IF5_N"/>
</dbReference>
<dbReference type="OrthoDB" id="10250831at2759"/>
<feature type="domain" description="W2" evidence="8">
    <location>
        <begin position="272"/>
        <end position="439"/>
    </location>
</feature>